<dbReference type="InterPro" id="IPR011330">
    <property type="entry name" value="Glyco_hydro/deAcase_b/a-brl"/>
</dbReference>
<dbReference type="Pfam" id="PF04794">
    <property type="entry name" value="YdjC"/>
    <property type="match status" value="1"/>
</dbReference>
<comment type="caution">
    <text evidence="7">The sequence shown here is derived from an EMBL/GenBank/DDBJ whole genome shotgun (WGS) entry which is preliminary data.</text>
</comment>
<dbReference type="RefSeq" id="WP_233697515.1">
    <property type="nucleotide sequence ID" value="NZ_JAJNBZ010000013.1"/>
</dbReference>
<keyword evidence="5" id="KW-0119">Carbohydrate metabolism</keyword>
<evidence type="ECO:0000256" key="5">
    <source>
        <dbReference type="ARBA" id="ARBA00023277"/>
    </source>
</evidence>
<evidence type="ECO:0000256" key="2">
    <source>
        <dbReference type="ARBA" id="ARBA00022723"/>
    </source>
</evidence>
<organism evidence="7 8">
    <name type="scientific">Paenibacillus profundus</name>
    <dbReference type="NCBI Taxonomy" id="1173085"/>
    <lineage>
        <taxon>Bacteria</taxon>
        <taxon>Bacillati</taxon>
        <taxon>Bacillota</taxon>
        <taxon>Bacilli</taxon>
        <taxon>Bacillales</taxon>
        <taxon>Paenibacillaceae</taxon>
        <taxon>Paenibacillus</taxon>
    </lineage>
</organism>
<comment type="cofactor">
    <cofactor evidence="1">
        <name>Mg(2+)</name>
        <dbReference type="ChEBI" id="CHEBI:18420"/>
    </cofactor>
</comment>
<dbReference type="Gene3D" id="3.20.20.370">
    <property type="entry name" value="Glycoside hydrolase/deacetylase"/>
    <property type="match status" value="1"/>
</dbReference>
<feature type="compositionally biased region" description="Basic residues" evidence="6">
    <location>
        <begin position="275"/>
        <end position="296"/>
    </location>
</feature>
<feature type="region of interest" description="Disordered" evidence="6">
    <location>
        <begin position="263"/>
        <end position="322"/>
    </location>
</feature>
<dbReference type="PANTHER" id="PTHR31609">
    <property type="entry name" value="YDJC DEACETYLASE FAMILY MEMBER"/>
    <property type="match status" value="1"/>
</dbReference>
<dbReference type="InterPro" id="IPR006879">
    <property type="entry name" value="YdjC-like"/>
</dbReference>
<evidence type="ECO:0000256" key="4">
    <source>
        <dbReference type="ARBA" id="ARBA00022842"/>
    </source>
</evidence>
<name>A0ABS8YKB2_9BACL</name>
<keyword evidence="2" id="KW-0479">Metal-binding</keyword>
<keyword evidence="4" id="KW-0460">Magnesium</keyword>
<accession>A0ABS8YKB2</accession>
<keyword evidence="3" id="KW-0378">Hydrolase</keyword>
<evidence type="ECO:0000256" key="6">
    <source>
        <dbReference type="SAM" id="MobiDB-lite"/>
    </source>
</evidence>
<feature type="compositionally biased region" description="Basic residues" evidence="6">
    <location>
        <begin position="305"/>
        <end position="322"/>
    </location>
</feature>
<evidence type="ECO:0000256" key="3">
    <source>
        <dbReference type="ARBA" id="ARBA00022801"/>
    </source>
</evidence>
<sequence>MHHFLIINADDFGLSRSVNEGIAAAHHAGTVTSTSLMVNMPGFYDAVSLAKAIPSLGVGLHFNLTYGSPISEPAQVHSLIRHDRTFNGTHTDWIEQDVERELYAQYRLMISNGLAPTHVDSHCHIHFDSPVVYRVLKRFAQLLRLPLRVHPDRPDIELPYAADHLIMHTYDRDTSVQHLISLLDQLPCGVSELLCHPGYIDADVRRYSQWIEPREAELRVFTDASIMSVLQNRPHIRLIHYGQLAEARNILVEMTDVALSTPNQILTPAHEPRTARTRQRASRLRKQRGKKSRATRHNSSTPVNQKKRNRKQGRNRTSRPHR</sequence>
<reference evidence="7 8" key="1">
    <citation type="submission" date="2021-11" db="EMBL/GenBank/DDBJ databases">
        <title>Draft genome sequence of Paenibacillus profundus YoMME, a new Gram-positive bacteria with exoelectrogenic properties.</title>
        <authorList>
            <person name="Hubenova Y."/>
            <person name="Hubenova E."/>
            <person name="Manasiev Y."/>
            <person name="Peykov S."/>
            <person name="Mitov M."/>
        </authorList>
    </citation>
    <scope>NUCLEOTIDE SEQUENCE [LARGE SCALE GENOMIC DNA]</scope>
    <source>
        <strain evidence="7 8">YoMME</strain>
    </source>
</reference>
<dbReference type="SUPFAM" id="SSF88713">
    <property type="entry name" value="Glycoside hydrolase/deacetylase"/>
    <property type="match status" value="1"/>
</dbReference>
<dbReference type="EMBL" id="JAJNBZ010000013">
    <property type="protein sequence ID" value="MCE5170888.1"/>
    <property type="molecule type" value="Genomic_DNA"/>
</dbReference>
<keyword evidence="8" id="KW-1185">Reference proteome</keyword>
<evidence type="ECO:0000256" key="1">
    <source>
        <dbReference type="ARBA" id="ARBA00001946"/>
    </source>
</evidence>
<dbReference type="Proteomes" id="UP001199916">
    <property type="component" value="Unassembled WGS sequence"/>
</dbReference>
<evidence type="ECO:0000313" key="8">
    <source>
        <dbReference type="Proteomes" id="UP001199916"/>
    </source>
</evidence>
<dbReference type="PANTHER" id="PTHR31609:SF1">
    <property type="entry name" value="CARBOHYDRATE DEACETYLASE"/>
    <property type="match status" value="1"/>
</dbReference>
<gene>
    <name evidence="7" type="ORF">LQV63_16410</name>
</gene>
<protein>
    <submittedName>
        <fullName evidence="7">ChbG/HpnK family deacetylase</fullName>
    </submittedName>
</protein>
<proteinExistence type="predicted"/>
<evidence type="ECO:0000313" key="7">
    <source>
        <dbReference type="EMBL" id="MCE5170888.1"/>
    </source>
</evidence>